<sequence>MTEDHKNNKEYAILSSSNICDTFDTLRRFFPDELNNFGEYIINGGQYKKHFCKSNCTDIDKINGYILWLFNSILNGIYNCDSKESCITVAFVYILGWLSYKLDQKTENRVIKLNDFYNMYIANGNEYKKSIDNDTEYKTYKDIIDKNKKLMDIDIKVISKFYYAFNNLCKMYTELSKAKNKSEEYLKYVNNFVDNYNTLFNDKNANLFKRVLSAASYDYNYIKNTLNVESIKNKIPELSNERTAPQASGSSFKGTQMDDSSSGTSTSDSETKVSETENELSNSETAKSIPLVINKLIPIPFIFVVTLILLGIVYKYSLFGFRKRSQKQYLREKLKK</sequence>
<feature type="transmembrane region" description="Helical" evidence="2">
    <location>
        <begin position="296"/>
        <end position="317"/>
    </location>
</feature>
<dbReference type="Proteomes" id="UP000072904">
    <property type="component" value="Chromosome 5"/>
</dbReference>
<dbReference type="KEGG" id="pyo:PY17X_0500600"/>
<keyword evidence="2" id="KW-0812">Transmembrane</keyword>
<proteinExistence type="predicted"/>
<feature type="region of interest" description="Disordered" evidence="1">
    <location>
        <begin position="237"/>
        <end position="280"/>
    </location>
</feature>
<organism evidence="4 5">
    <name type="scientific">Plasmodium yoelii</name>
    <dbReference type="NCBI Taxonomy" id="5861"/>
    <lineage>
        <taxon>Eukaryota</taxon>
        <taxon>Sar</taxon>
        <taxon>Alveolata</taxon>
        <taxon>Apicomplexa</taxon>
        <taxon>Aconoidasida</taxon>
        <taxon>Haemosporida</taxon>
        <taxon>Plasmodiidae</taxon>
        <taxon>Plasmodium</taxon>
        <taxon>Plasmodium (Vinckeia)</taxon>
    </lineage>
</organism>
<dbReference type="RefSeq" id="XP_728424.1">
    <property type="nucleotide sequence ID" value="XM_723331.1"/>
</dbReference>
<feature type="compositionally biased region" description="Polar residues" evidence="1">
    <location>
        <begin position="241"/>
        <end position="254"/>
    </location>
</feature>
<dbReference type="Pfam" id="PF06022">
    <property type="entry name" value="Cir_Bir_Yir"/>
    <property type="match status" value="1"/>
</dbReference>
<dbReference type="GeneID" id="3800634"/>
<evidence type="ECO:0000256" key="2">
    <source>
        <dbReference type="SAM" id="Phobius"/>
    </source>
</evidence>
<dbReference type="InterPro" id="IPR006477">
    <property type="entry name" value="Yir_bir_cir"/>
</dbReference>
<dbReference type="EMBL" id="LK934633">
    <property type="protein sequence ID" value="CDU16600.1"/>
    <property type="molecule type" value="Genomic_DNA"/>
</dbReference>
<dbReference type="VEuPathDB" id="PlasmoDB:PY07512"/>
<name>A0A078K7A7_PLAYE</name>
<dbReference type="VEuPathDB" id="PlasmoDB:PY17X_0500600"/>
<dbReference type="Proteomes" id="UP000072874">
    <property type="component" value="Chromosome 5"/>
</dbReference>
<accession>A0A078K7A7</accession>
<evidence type="ECO:0000313" key="6">
    <source>
        <dbReference type="Proteomes" id="UP000072904"/>
    </source>
</evidence>
<gene>
    <name evidence="4" type="ORF">PY17X_0500600</name>
    <name evidence="3" type="ORF">PYYM_0500500</name>
</gene>
<dbReference type="NCBIfam" id="TIGR01590">
    <property type="entry name" value="yir-bir-cir_Pla"/>
    <property type="match status" value="1"/>
</dbReference>
<protein>
    <submittedName>
        <fullName evidence="4">YIR protein</fullName>
    </submittedName>
</protein>
<evidence type="ECO:0000313" key="3">
    <source>
        <dbReference type="EMBL" id="CDU16600.1"/>
    </source>
</evidence>
<reference evidence="3" key="3">
    <citation type="submission" date="2014-05" db="EMBL/GenBank/DDBJ databases">
        <authorList>
            <person name="Aslett A.Martin."/>
            <person name="De Silva Nishadi"/>
        </authorList>
    </citation>
    <scope>NUCLEOTIDE SEQUENCE</scope>
    <source>
        <strain evidence="3">YM</strain>
    </source>
</reference>
<evidence type="ECO:0000313" key="5">
    <source>
        <dbReference type="Proteomes" id="UP000072874"/>
    </source>
</evidence>
<evidence type="ECO:0000313" key="4">
    <source>
        <dbReference type="EMBL" id="VTZ74025.1"/>
    </source>
</evidence>
<dbReference type="VEuPathDB" id="PlasmoDB:PYYM_0500500"/>
<feature type="compositionally biased region" description="Low complexity" evidence="1">
    <location>
        <begin position="258"/>
        <end position="268"/>
    </location>
</feature>
<dbReference type="VEuPathDB" id="PlasmoDB:Py17XNL_000504364"/>
<reference evidence="4" key="2">
    <citation type="submission" date="2014-05" db="EMBL/GenBank/DDBJ databases">
        <authorList>
            <person name="Aslett M.A."/>
            <person name="De Silva N."/>
        </authorList>
    </citation>
    <scope>NUCLEOTIDE SEQUENCE</scope>
    <source>
        <strain evidence="4">17X</strain>
    </source>
</reference>
<keyword evidence="2" id="KW-0472">Membrane</keyword>
<reference evidence="4" key="4">
    <citation type="submission" date="2019-05" db="EMBL/GenBank/DDBJ databases">
        <authorList>
            <consortium name="Pathogen Informatics"/>
        </authorList>
    </citation>
    <scope>NUCLEOTIDE SEQUENCE</scope>
    <source>
        <strain evidence="4">17X</strain>
    </source>
</reference>
<dbReference type="EMBL" id="LM993659">
    <property type="protein sequence ID" value="VTZ74025.1"/>
    <property type="molecule type" value="Genomic_DNA"/>
</dbReference>
<reference evidence="5 6" key="1">
    <citation type="journal article" date="2014" name="BMC Biol.">
        <title>A comprehensive evaluation of rodent malaria parasite genomes and gene expression.</title>
        <authorList>
            <person name="Otto T.D."/>
            <person name="Bohme U."/>
            <person name="Jackson A.P."/>
            <person name="Hunt M."/>
            <person name="Franke-Fayard B."/>
            <person name="Hoeijmakers W.A."/>
            <person name="Religa A.A."/>
            <person name="Robertson L."/>
            <person name="Sanders M."/>
            <person name="Ogun S.A."/>
            <person name="Cunningham D."/>
            <person name="Erhart A."/>
            <person name="Billker O."/>
            <person name="Khan S.M."/>
            <person name="Stunnenberg H.G."/>
            <person name="Langhorne J."/>
            <person name="Holder A.A."/>
            <person name="Waters A.P."/>
            <person name="Newbold C.I."/>
            <person name="Pain A."/>
            <person name="Berriman M."/>
            <person name="Janse C.J."/>
        </authorList>
    </citation>
    <scope>NUCLEOTIDE SEQUENCE [LARGE SCALE GENOMIC DNA]</scope>
    <source>
        <strain evidence="4 5">17X</strain>
        <strain evidence="3 6">YM</strain>
    </source>
</reference>
<evidence type="ECO:0000256" key="1">
    <source>
        <dbReference type="SAM" id="MobiDB-lite"/>
    </source>
</evidence>
<keyword evidence="2" id="KW-1133">Transmembrane helix</keyword>
<dbReference type="AlphaFoldDB" id="A0A078K7A7"/>